<sequence>NTLDADEMADREIIAHDLVRQKDFTNAINVASTRFRIKIRLIHALYKLKRFQEAEAVCLEWMSCLQVDPEVVKVIDRYKTLIKMINGHKSNTRISIQRLHEEVATIDNKLDTWAIRNMPQDKFSRVMKPFPTSNHTSSKKGLTTDSKIKDKLENTFHKNLENLTINGDDCDVITCTYCAVNFVDRAELRAHCQTESHQKVIMSDEGKFSTAVPPNGKSIETVPVLQT</sequence>
<feature type="non-terminal residue" evidence="3">
    <location>
        <position position="227"/>
    </location>
</feature>
<dbReference type="EMBL" id="WJQU01000001">
    <property type="protein sequence ID" value="KAJ6645407.1"/>
    <property type="molecule type" value="Genomic_DNA"/>
</dbReference>
<dbReference type="Proteomes" id="UP001151699">
    <property type="component" value="Chromosome A"/>
</dbReference>
<evidence type="ECO:0000313" key="3">
    <source>
        <dbReference type="EMBL" id="KAJ6645407.1"/>
    </source>
</evidence>
<dbReference type="InterPro" id="IPR013087">
    <property type="entry name" value="Znf_C2H2_type"/>
</dbReference>
<accession>A0A9Q0N7V2</accession>
<dbReference type="AlphaFoldDB" id="A0A9Q0N7V2"/>
<reference evidence="3" key="1">
    <citation type="submission" date="2022-07" db="EMBL/GenBank/DDBJ databases">
        <authorList>
            <person name="Trinca V."/>
            <person name="Uliana J.V.C."/>
            <person name="Torres T.T."/>
            <person name="Ward R.J."/>
            <person name="Monesi N."/>
        </authorList>
    </citation>
    <scope>NUCLEOTIDE SEQUENCE</scope>
    <source>
        <strain evidence="3">HSMRA1968</strain>
        <tissue evidence="3">Whole embryos</tissue>
    </source>
</reference>
<organism evidence="3 4">
    <name type="scientific">Pseudolycoriella hygida</name>
    <dbReference type="NCBI Taxonomy" id="35572"/>
    <lineage>
        <taxon>Eukaryota</taxon>
        <taxon>Metazoa</taxon>
        <taxon>Ecdysozoa</taxon>
        <taxon>Arthropoda</taxon>
        <taxon>Hexapoda</taxon>
        <taxon>Insecta</taxon>
        <taxon>Pterygota</taxon>
        <taxon>Neoptera</taxon>
        <taxon>Endopterygota</taxon>
        <taxon>Diptera</taxon>
        <taxon>Nematocera</taxon>
        <taxon>Sciaroidea</taxon>
        <taxon>Sciaridae</taxon>
        <taxon>Pseudolycoriella</taxon>
    </lineage>
</organism>
<comment type="caution">
    <text evidence="3">The sequence shown here is derived from an EMBL/GenBank/DDBJ whole genome shotgun (WGS) entry which is preliminary data.</text>
</comment>
<gene>
    <name evidence="3" type="ORF">Bhyg_00613</name>
</gene>
<evidence type="ECO:0000313" key="4">
    <source>
        <dbReference type="Proteomes" id="UP001151699"/>
    </source>
</evidence>
<feature type="compositionally biased region" description="Polar residues" evidence="1">
    <location>
        <begin position="131"/>
        <end position="144"/>
    </location>
</feature>
<dbReference type="SUPFAM" id="SSF57667">
    <property type="entry name" value="beta-beta-alpha zinc fingers"/>
    <property type="match status" value="1"/>
</dbReference>
<keyword evidence="4" id="KW-1185">Reference proteome</keyword>
<proteinExistence type="predicted"/>
<feature type="region of interest" description="Disordered" evidence="1">
    <location>
        <begin position="207"/>
        <end position="227"/>
    </location>
</feature>
<dbReference type="OrthoDB" id="5988104at2759"/>
<name>A0A9Q0N7V2_9DIPT</name>
<evidence type="ECO:0000259" key="2">
    <source>
        <dbReference type="PROSITE" id="PS00028"/>
    </source>
</evidence>
<evidence type="ECO:0000256" key="1">
    <source>
        <dbReference type="SAM" id="MobiDB-lite"/>
    </source>
</evidence>
<feature type="domain" description="C2H2-type" evidence="2">
    <location>
        <begin position="175"/>
        <end position="197"/>
    </location>
</feature>
<feature type="region of interest" description="Disordered" evidence="1">
    <location>
        <begin position="125"/>
        <end position="144"/>
    </location>
</feature>
<dbReference type="PROSITE" id="PS00028">
    <property type="entry name" value="ZINC_FINGER_C2H2_1"/>
    <property type="match status" value="1"/>
</dbReference>
<dbReference type="InterPro" id="IPR036236">
    <property type="entry name" value="Znf_C2H2_sf"/>
</dbReference>
<protein>
    <recommendedName>
        <fullName evidence="2">C2H2-type domain-containing protein</fullName>
    </recommendedName>
</protein>